<dbReference type="PANTHER" id="PTHR46577:SF1">
    <property type="entry name" value="HTH-TYPE TRANSCRIPTIONAL REGULATORY PROTEIN GABR"/>
    <property type="match status" value="1"/>
</dbReference>
<organism evidence="2 3">
    <name type="scientific">Jiangella anatolica</name>
    <dbReference type="NCBI Taxonomy" id="2670374"/>
    <lineage>
        <taxon>Bacteria</taxon>
        <taxon>Bacillati</taxon>
        <taxon>Actinomycetota</taxon>
        <taxon>Actinomycetes</taxon>
        <taxon>Jiangellales</taxon>
        <taxon>Jiangellaceae</taxon>
        <taxon>Jiangella</taxon>
    </lineage>
</organism>
<dbReference type="AlphaFoldDB" id="A0A2W2B1X6"/>
<dbReference type="EMBL" id="POTW01000106">
    <property type="protein sequence ID" value="PZF79992.1"/>
    <property type="molecule type" value="Genomic_DNA"/>
</dbReference>
<keyword evidence="3" id="KW-1185">Reference proteome</keyword>
<dbReference type="Proteomes" id="UP000248764">
    <property type="component" value="Unassembled WGS sequence"/>
</dbReference>
<evidence type="ECO:0000313" key="3">
    <source>
        <dbReference type="Proteomes" id="UP000248764"/>
    </source>
</evidence>
<comment type="caution">
    <text evidence="2">The sequence shown here is derived from an EMBL/GenBank/DDBJ whole genome shotgun (WGS) entry which is preliminary data.</text>
</comment>
<dbReference type="Pfam" id="PF00155">
    <property type="entry name" value="Aminotran_1_2"/>
    <property type="match status" value="1"/>
</dbReference>
<dbReference type="InterPro" id="IPR015424">
    <property type="entry name" value="PyrdxlP-dep_Trfase"/>
</dbReference>
<feature type="domain" description="Aminotransferase class I/classII large" evidence="1">
    <location>
        <begin position="2"/>
        <end position="132"/>
    </location>
</feature>
<evidence type="ECO:0000259" key="1">
    <source>
        <dbReference type="Pfam" id="PF00155"/>
    </source>
</evidence>
<dbReference type="InterPro" id="IPR015421">
    <property type="entry name" value="PyrdxlP-dep_Trfase_major"/>
</dbReference>
<dbReference type="InterPro" id="IPR004839">
    <property type="entry name" value="Aminotransferase_I/II_large"/>
</dbReference>
<dbReference type="PANTHER" id="PTHR46577">
    <property type="entry name" value="HTH-TYPE TRANSCRIPTIONAL REGULATORY PROTEIN GABR"/>
    <property type="match status" value="1"/>
</dbReference>
<proteinExistence type="predicted"/>
<evidence type="ECO:0000313" key="2">
    <source>
        <dbReference type="EMBL" id="PZF79992.1"/>
    </source>
</evidence>
<reference evidence="2 3" key="1">
    <citation type="submission" date="2018-01" db="EMBL/GenBank/DDBJ databases">
        <title>Draft genome sequence of Jiangella sp. GTF31.</title>
        <authorList>
            <person name="Sahin N."/>
            <person name="Ay H."/>
            <person name="Saygin H."/>
        </authorList>
    </citation>
    <scope>NUCLEOTIDE SEQUENCE [LARGE SCALE GENOMIC DNA]</scope>
    <source>
        <strain evidence="2 3">GTF31</strain>
    </source>
</reference>
<dbReference type="SUPFAM" id="SSF53383">
    <property type="entry name" value="PLP-dependent transferases"/>
    <property type="match status" value="1"/>
</dbReference>
<accession>A0A2W2B1X6</accession>
<protein>
    <recommendedName>
        <fullName evidence="1">Aminotransferase class I/classII large domain-containing protein</fullName>
    </recommendedName>
</protein>
<dbReference type="Gene3D" id="3.40.640.10">
    <property type="entry name" value="Type I PLP-dependent aspartate aminotransferase-like (Major domain)"/>
    <property type="match status" value="1"/>
</dbReference>
<gene>
    <name evidence="2" type="ORF">C1I92_28445</name>
</gene>
<sequence>MVYVGTFSKTLLPGLRLGFAVVPPTLRSAVRSARAAADGHGPVATEAALARFMDEGLLARHIRRTSKVYAERRSAVLSGLTGPLAPYLEPVPSAAGLHVCALPRPEAGSAVAATADAVAARARAAGVAVGTLRTYQASSGGPAGLVLGYGAIDAADVPAGLELLAAAFRSVTPR</sequence>
<dbReference type="GO" id="GO:0030170">
    <property type="term" value="F:pyridoxal phosphate binding"/>
    <property type="evidence" value="ECO:0007669"/>
    <property type="project" value="InterPro"/>
</dbReference>
<dbReference type="InterPro" id="IPR051446">
    <property type="entry name" value="HTH_trans_reg/aminotransferase"/>
</dbReference>
<name>A0A2W2B1X6_9ACTN</name>